<reference evidence="1 2" key="1">
    <citation type="submission" date="2024-10" db="EMBL/GenBank/DDBJ databases">
        <authorList>
            <person name="Kim D."/>
        </authorList>
    </citation>
    <scope>NUCLEOTIDE SEQUENCE [LARGE SCALE GENOMIC DNA]</scope>
    <source>
        <strain evidence="1">BH-2024</strain>
    </source>
</reference>
<name>A0ABD2LDS5_9BILA</name>
<accession>A0ABD2LDS5</accession>
<dbReference type="Proteomes" id="UP001620626">
    <property type="component" value="Unassembled WGS sequence"/>
</dbReference>
<organism evidence="1 2">
    <name type="scientific">Heterodera trifolii</name>
    <dbReference type="NCBI Taxonomy" id="157864"/>
    <lineage>
        <taxon>Eukaryota</taxon>
        <taxon>Metazoa</taxon>
        <taxon>Ecdysozoa</taxon>
        <taxon>Nematoda</taxon>
        <taxon>Chromadorea</taxon>
        <taxon>Rhabditida</taxon>
        <taxon>Tylenchina</taxon>
        <taxon>Tylenchomorpha</taxon>
        <taxon>Tylenchoidea</taxon>
        <taxon>Heteroderidae</taxon>
        <taxon>Heteroderinae</taxon>
        <taxon>Heterodera</taxon>
    </lineage>
</organism>
<keyword evidence="2" id="KW-1185">Reference proteome</keyword>
<evidence type="ECO:0000313" key="2">
    <source>
        <dbReference type="Proteomes" id="UP001620626"/>
    </source>
</evidence>
<dbReference type="AlphaFoldDB" id="A0ABD2LDS5"/>
<sequence length="82" mass="9000">MNLFAAELSFSDASPPENAFVCFAIAALFIDSLRRVARVIHSFVRSLLRSLNLIIASSPSTSSSSSNFHRVFSTFPGDFMEP</sequence>
<proteinExistence type="predicted"/>
<gene>
    <name evidence="1" type="ORF">niasHT_018954</name>
</gene>
<comment type="caution">
    <text evidence="1">The sequence shown here is derived from an EMBL/GenBank/DDBJ whole genome shotgun (WGS) entry which is preliminary data.</text>
</comment>
<evidence type="ECO:0000313" key="1">
    <source>
        <dbReference type="EMBL" id="KAL3113339.1"/>
    </source>
</evidence>
<protein>
    <submittedName>
        <fullName evidence="1">Uncharacterized protein</fullName>
    </submittedName>
</protein>
<dbReference type="EMBL" id="JBICBT010000451">
    <property type="protein sequence ID" value="KAL3113339.1"/>
    <property type="molecule type" value="Genomic_DNA"/>
</dbReference>